<comment type="similarity">
    <text evidence="1">Belongs to the DEAD box helicase family. DEAH subfamily.</text>
</comment>
<dbReference type="Gene3D" id="3.40.50.300">
    <property type="entry name" value="P-loop containing nucleotide triphosphate hydrolases"/>
    <property type="match status" value="2"/>
</dbReference>
<feature type="compositionally biased region" description="Polar residues" evidence="13">
    <location>
        <begin position="12"/>
        <end position="35"/>
    </location>
</feature>
<keyword evidence="6" id="KW-0378">Hydrolase</keyword>
<feature type="compositionally biased region" description="Basic and acidic residues" evidence="13">
    <location>
        <begin position="1920"/>
        <end position="1933"/>
    </location>
</feature>
<dbReference type="STRING" id="1157962.A0A250WV83"/>
<dbReference type="InterPro" id="IPR014001">
    <property type="entry name" value="Helicase_ATP-bd"/>
</dbReference>
<evidence type="ECO:0000256" key="1">
    <source>
        <dbReference type="ARBA" id="ARBA00008792"/>
    </source>
</evidence>
<dbReference type="Pfam" id="PF26026">
    <property type="entry name" value="RNA_hel_CTD"/>
    <property type="match status" value="1"/>
</dbReference>
<keyword evidence="4" id="KW-0396">Initiation factor</keyword>
<evidence type="ECO:0000256" key="12">
    <source>
        <dbReference type="ARBA" id="ARBA00060772"/>
    </source>
</evidence>
<keyword evidence="8" id="KW-0067">ATP-binding</keyword>
<dbReference type="FunFam" id="3.40.50.300:FF:000325">
    <property type="entry name" value="ATP-dependent RNA helicase DHX29"/>
    <property type="match status" value="1"/>
</dbReference>
<dbReference type="Pfam" id="PF00270">
    <property type="entry name" value="DEAD"/>
    <property type="match status" value="1"/>
</dbReference>
<dbReference type="FunFam" id="3.40.50.300:FF:000500">
    <property type="entry name" value="ATP-dependent RNA helicase DHX29"/>
    <property type="match status" value="1"/>
</dbReference>
<evidence type="ECO:0000256" key="9">
    <source>
        <dbReference type="ARBA" id="ARBA00022917"/>
    </source>
</evidence>
<evidence type="ECO:0000256" key="6">
    <source>
        <dbReference type="ARBA" id="ARBA00022801"/>
    </source>
</evidence>
<evidence type="ECO:0000256" key="3">
    <source>
        <dbReference type="ARBA" id="ARBA00022490"/>
    </source>
</evidence>
<comment type="catalytic activity">
    <reaction evidence="11">
        <text>ATP + H2O = ADP + phosphate + H(+)</text>
        <dbReference type="Rhea" id="RHEA:13065"/>
        <dbReference type="ChEBI" id="CHEBI:15377"/>
        <dbReference type="ChEBI" id="CHEBI:15378"/>
        <dbReference type="ChEBI" id="CHEBI:30616"/>
        <dbReference type="ChEBI" id="CHEBI:43474"/>
        <dbReference type="ChEBI" id="CHEBI:456216"/>
        <dbReference type="EC" id="3.6.4.13"/>
    </reaction>
</comment>
<evidence type="ECO:0000256" key="2">
    <source>
        <dbReference type="ARBA" id="ARBA00012552"/>
    </source>
</evidence>
<feature type="region of interest" description="Disordered" evidence="13">
    <location>
        <begin position="107"/>
        <end position="137"/>
    </location>
</feature>
<feature type="region of interest" description="Disordered" evidence="13">
    <location>
        <begin position="239"/>
        <end position="265"/>
    </location>
</feature>
<dbReference type="PROSITE" id="PS51192">
    <property type="entry name" value="HELICASE_ATP_BIND_1"/>
    <property type="match status" value="1"/>
</dbReference>
<organism evidence="16 17">
    <name type="scientific">Chlamydomonas eustigma</name>
    <dbReference type="NCBI Taxonomy" id="1157962"/>
    <lineage>
        <taxon>Eukaryota</taxon>
        <taxon>Viridiplantae</taxon>
        <taxon>Chlorophyta</taxon>
        <taxon>core chlorophytes</taxon>
        <taxon>Chlorophyceae</taxon>
        <taxon>CS clade</taxon>
        <taxon>Chlamydomonadales</taxon>
        <taxon>Chlamydomonadaceae</taxon>
        <taxon>Chlamydomonas</taxon>
    </lineage>
</organism>
<dbReference type="Proteomes" id="UP000232323">
    <property type="component" value="Unassembled WGS sequence"/>
</dbReference>
<proteinExistence type="inferred from homology"/>
<feature type="domain" description="Helicase C-terminal" evidence="15">
    <location>
        <begin position="1406"/>
        <end position="1582"/>
    </location>
</feature>
<evidence type="ECO:0000256" key="7">
    <source>
        <dbReference type="ARBA" id="ARBA00022806"/>
    </source>
</evidence>
<dbReference type="Gene3D" id="1.20.120.1080">
    <property type="match status" value="1"/>
</dbReference>
<dbReference type="CDD" id="cd18791">
    <property type="entry name" value="SF2_C_RHA"/>
    <property type="match status" value="1"/>
</dbReference>
<dbReference type="InterPro" id="IPR011709">
    <property type="entry name" value="DEAD-box_helicase_OB_fold"/>
</dbReference>
<evidence type="ECO:0000256" key="4">
    <source>
        <dbReference type="ARBA" id="ARBA00022540"/>
    </source>
</evidence>
<dbReference type="CDD" id="cd17917">
    <property type="entry name" value="DEXHc_RHA-like"/>
    <property type="match status" value="1"/>
</dbReference>
<dbReference type="PANTHER" id="PTHR18934:SF246">
    <property type="entry name" value="DEXH-BOX ATP-DEPENDENT RNA HELICASE DEXH4, CHLOROPLASTIC-RELATED"/>
    <property type="match status" value="1"/>
</dbReference>
<evidence type="ECO:0000256" key="13">
    <source>
        <dbReference type="SAM" id="MobiDB-lite"/>
    </source>
</evidence>
<evidence type="ECO:0000259" key="15">
    <source>
        <dbReference type="PROSITE" id="PS51194"/>
    </source>
</evidence>
<dbReference type="GO" id="GO:0003724">
    <property type="term" value="F:RNA helicase activity"/>
    <property type="evidence" value="ECO:0007669"/>
    <property type="project" value="UniProtKB-EC"/>
</dbReference>
<dbReference type="InterPro" id="IPR059023">
    <property type="entry name" value="RNA_hel_CTD"/>
</dbReference>
<dbReference type="GO" id="GO:0003723">
    <property type="term" value="F:RNA binding"/>
    <property type="evidence" value="ECO:0007669"/>
    <property type="project" value="TreeGrafter"/>
</dbReference>
<dbReference type="EC" id="3.6.4.13" evidence="2"/>
<dbReference type="InterPro" id="IPR056890">
    <property type="entry name" value="UBA_DHX29-like"/>
</dbReference>
<keyword evidence="10" id="KW-0175">Coiled coil</keyword>
<protein>
    <recommendedName>
        <fullName evidence="2">RNA helicase</fullName>
        <ecNumber evidence="2">3.6.4.13</ecNumber>
    </recommendedName>
</protein>
<keyword evidence="17" id="KW-1185">Reference proteome</keyword>
<evidence type="ECO:0000313" key="16">
    <source>
        <dbReference type="EMBL" id="GAX74754.1"/>
    </source>
</evidence>
<dbReference type="InterPro" id="IPR048333">
    <property type="entry name" value="HA2_WH"/>
</dbReference>
<dbReference type="OrthoDB" id="5600252at2759"/>
<dbReference type="GO" id="GO:0005524">
    <property type="term" value="F:ATP binding"/>
    <property type="evidence" value="ECO:0007669"/>
    <property type="project" value="UniProtKB-KW"/>
</dbReference>
<evidence type="ECO:0000259" key="14">
    <source>
        <dbReference type="PROSITE" id="PS51192"/>
    </source>
</evidence>
<feature type="region of interest" description="Disordered" evidence="13">
    <location>
        <begin position="724"/>
        <end position="804"/>
    </location>
</feature>
<dbReference type="Pfam" id="PF07717">
    <property type="entry name" value="OB_NTP_bind"/>
    <property type="match status" value="1"/>
</dbReference>
<evidence type="ECO:0000313" key="17">
    <source>
        <dbReference type="Proteomes" id="UP000232323"/>
    </source>
</evidence>
<keyword evidence="5" id="KW-0547">Nucleotide-binding</keyword>
<dbReference type="Pfam" id="PF00271">
    <property type="entry name" value="Helicase_C"/>
    <property type="match status" value="1"/>
</dbReference>
<feature type="compositionally biased region" description="Low complexity" evidence="13">
    <location>
        <begin position="1"/>
        <end position="11"/>
    </location>
</feature>
<feature type="region of interest" description="Disordered" evidence="13">
    <location>
        <begin position="1"/>
        <end position="55"/>
    </location>
</feature>
<dbReference type="SUPFAM" id="SSF52540">
    <property type="entry name" value="P-loop containing nucleoside triphosphate hydrolases"/>
    <property type="match status" value="1"/>
</dbReference>
<dbReference type="GO" id="GO:0003743">
    <property type="term" value="F:translation initiation factor activity"/>
    <property type="evidence" value="ECO:0007669"/>
    <property type="project" value="UniProtKB-KW"/>
</dbReference>
<dbReference type="SMART" id="SM00847">
    <property type="entry name" value="HA2"/>
    <property type="match status" value="1"/>
</dbReference>
<keyword evidence="3" id="KW-0963">Cytoplasm</keyword>
<dbReference type="PANTHER" id="PTHR18934">
    <property type="entry name" value="ATP-DEPENDENT RNA HELICASE"/>
    <property type="match status" value="1"/>
</dbReference>
<reference evidence="16 17" key="1">
    <citation type="submission" date="2017-08" db="EMBL/GenBank/DDBJ databases">
        <title>Acidophilic green algal genome provides insights into adaptation to an acidic environment.</title>
        <authorList>
            <person name="Hirooka S."/>
            <person name="Hirose Y."/>
            <person name="Kanesaki Y."/>
            <person name="Higuchi S."/>
            <person name="Fujiwara T."/>
            <person name="Onuma R."/>
            <person name="Era A."/>
            <person name="Ohbayashi R."/>
            <person name="Uzuka A."/>
            <person name="Nozaki H."/>
            <person name="Yoshikawa H."/>
            <person name="Miyagishima S.Y."/>
        </authorList>
    </citation>
    <scope>NUCLEOTIDE SEQUENCE [LARGE SCALE GENOMIC DNA]</scope>
    <source>
        <strain evidence="16 17">NIES-2499</strain>
    </source>
</reference>
<name>A0A250WV83_9CHLO</name>
<dbReference type="Pfam" id="PF04408">
    <property type="entry name" value="WHD_HA2"/>
    <property type="match status" value="1"/>
</dbReference>
<evidence type="ECO:0000256" key="11">
    <source>
        <dbReference type="ARBA" id="ARBA00047984"/>
    </source>
</evidence>
<comment type="similarity">
    <text evidence="12">Belongs to the DExH box helicase family.</text>
</comment>
<dbReference type="PROSITE" id="PS00690">
    <property type="entry name" value="DEAH_ATP_HELICASE"/>
    <property type="match status" value="1"/>
</dbReference>
<sequence>MQMSQKQQQHQVPSTTYTGASMNELQLQEHSQSASELPVGNYELQHQQQPSSSHRHLALQDPVCCPQQPLLLPQVCSEEVLNQQRSHQLSEPLHDKMRLLPALSSAPEAHPQLSASNPEPQTQHGAPKPVHPPPYLRNGILHALQPWKVQHPFPTALGLANTQVPPALSEHHVVMHVPPNCQAPEDSAPHLIQQKSPSHTAPLPQCTRLCHAEELAFSVTKSNAIESYNSVLPLLQHHQSSAAGASSEKSENSEQIKPHGLSTDSLLPGKSDDSVLFLQHQCPADGIFPELHDPNIAAAPAPHPQTSWSAIFSPDAMGASDPQLKDAASQTANRPQVLKLYSKIYQTLLDAGFSQLHVQTVLKALPLGSATFDRCLDWLCLNLPSHELPRKFSSTAAWQGASESPLVKILSKATDQPFLTNVEVTAKLAEPKELDDMTLVPAGKRRDVDETMSCEGLTHHNPSDEAAGSGATSSKAWILKYLEEQEAASDNIQTEDPWDCSQPQGDWEVWADPREIDRRRATRKHWGGNDEEKRLQISLEFVRAKDYAAHVKTLGSKSKQKEAGMLIKDLRSEMAKCGLSEAAAMATVQQHSSKRSTELNKEILQPKLSGAALEDSQVQSTAVGGSTAESLQGERARSAIKQRILAGSPGLLFVNADRGAKGCMVNEQPEEFEVEESWDAGLDFNDRIMAGPAVHGEAPETSACTSTAAAAAAAVVVGKGIAEGDKVTRGGTSGEGDEEGDSWSHGLDLFANSEGLDNLPSLNPDPSLHTKSRKLPEASATATVPGARHQQSSNKAAKTKPPVVPQRQPLAVLSQICLKKGWSQPRMAKQATATTENLMYSVTIDLGPARGANKKKGLFGVRTFTAPETWEEGPTSFTKTVQEAQNVAATRALFELFQKEQPDFYTGLPDAHQDLWLCWLSASTNSLHSGNGVEQTEEDHLDFVRQLLAESAGEDKVKAVGGTHLDSPSTKKNVVKQKTLEAVGFQEDIKDEFERDVGDEGGDMVVSRMTGREVKGGWEEAHSLIGHAAAAADDDDNKLGMCEVGGENGNRNVSVGEEGVGAFQQANACSSISIHQGGLSQVSARMKTRSRAWQESAAGKRMCDKRSQLPIAAIRASLLEVLGSHDVVIVCGDTGCGKTTQVPQYIMEEWIESGQGARVSIVCTQPRRIAAISVAERVAAERGEGQPGKAGCQVAYQVRMESTVTRDTHLTFCTTGILLRRLSSDPLLAGVSHIVVDEVHERSVHSDFLIALLRALVLRRKGGPTETSKFHTAPLKVVLMSATVDAGLFAAYFGGCPVLSAEGRTYPVEQYFLEDVYAATQYKLAPDAKAALQYSVSSRSQQLRKQAAAAGKGTKPSLLSDGWGDEARLDQHPLNPHYDPSLYRDCSELVQRNMARLNEERIDLELLEELITHVHMSEGEGAILVFLPGFGEIQQMIQRLESLRSLDARGGSVWLLPLHSTITADMQKRAFTVPPPGVRKIVLTTNIAETSLTIEDVVFVIDSGRHKEQRYDPSRRMALLTEDWISQASAKQRRGRAGRVRAGKCFCLYTRRRLEEQMKAFQVPEIKRVPLEDLVLQIHLMALSPATQFLSQVLEPPADAAVRASIKSLQDVGALTSDEQLTPLGHHLAHLPVDPRLGKLLVLGACLACLGPVCTIAACMSHKSPFLVASERQAQADLAKTALAAQGSKSIASGHLSDHLLLVAAFDAWSLASPKEAYKVAQKLCLDEMRSQFADMLRQAGLVPEEASHSSESSSFSKASSWVDRASAPWNVLSRQPEMIKAVLCGALAPNLAVMDDIATAQQVQSIPKWVTGRDHVELHPTCLGAGVVAHKFPQPFLVFLEKVKTTRIFLRDVTPVSPMALLLFGGSLQVMHTEGVVLVDGWVRVQAQAQTAVIVKTLRSALDDLLKNKMRGNNSNDFSKSRDIQGSQGHRDDGQKVLEAILKLLTESSKSN</sequence>
<dbReference type="InterPro" id="IPR007502">
    <property type="entry name" value="Helicase-assoc_dom"/>
</dbReference>
<feature type="domain" description="Helicase ATP-binding" evidence="14">
    <location>
        <begin position="1119"/>
        <end position="1302"/>
    </location>
</feature>
<comment type="caution">
    <text evidence="16">The sequence shown here is derived from an EMBL/GenBank/DDBJ whole genome shotgun (WGS) entry which is preliminary data.</text>
</comment>
<keyword evidence="9" id="KW-0648">Protein biosynthesis</keyword>
<evidence type="ECO:0000256" key="10">
    <source>
        <dbReference type="ARBA" id="ARBA00023054"/>
    </source>
</evidence>
<feature type="compositionally biased region" description="Polar residues" evidence="13">
    <location>
        <begin position="113"/>
        <end position="124"/>
    </location>
</feature>
<dbReference type="InterPro" id="IPR056328">
    <property type="entry name" value="DSRM_DHX29"/>
</dbReference>
<dbReference type="SMART" id="SM00490">
    <property type="entry name" value="HELICc"/>
    <property type="match status" value="1"/>
</dbReference>
<dbReference type="InterPro" id="IPR027417">
    <property type="entry name" value="P-loop_NTPase"/>
</dbReference>
<dbReference type="SMART" id="SM00487">
    <property type="entry name" value="DEXDc"/>
    <property type="match status" value="1"/>
</dbReference>
<feature type="compositionally biased region" description="Basic and acidic residues" evidence="13">
    <location>
        <begin position="248"/>
        <end position="257"/>
    </location>
</feature>
<dbReference type="Pfam" id="PF21010">
    <property type="entry name" value="HA2_C"/>
    <property type="match status" value="1"/>
</dbReference>
<feature type="region of interest" description="Disordered" evidence="13">
    <location>
        <begin position="1914"/>
        <end position="1933"/>
    </location>
</feature>
<dbReference type="EMBL" id="BEGY01000009">
    <property type="protein sequence ID" value="GAX74754.1"/>
    <property type="molecule type" value="Genomic_DNA"/>
</dbReference>
<dbReference type="Pfam" id="PF24899">
    <property type="entry name" value="UBA_DHX29"/>
    <property type="match status" value="1"/>
</dbReference>
<dbReference type="GO" id="GO:0016787">
    <property type="term" value="F:hydrolase activity"/>
    <property type="evidence" value="ECO:0007669"/>
    <property type="project" value="UniProtKB-KW"/>
</dbReference>
<accession>A0A250WV83</accession>
<gene>
    <name evidence="16" type="ORF">CEUSTIGMA_g2201.t1</name>
</gene>
<evidence type="ECO:0000256" key="8">
    <source>
        <dbReference type="ARBA" id="ARBA00022840"/>
    </source>
</evidence>
<dbReference type="FunFam" id="1.20.120.1080:FF:000002">
    <property type="entry name" value="Putative ATP-dependent RNA helicase DHX36"/>
    <property type="match status" value="1"/>
</dbReference>
<dbReference type="Pfam" id="PF24385">
    <property type="entry name" value="DSRM_DHX29"/>
    <property type="match status" value="1"/>
</dbReference>
<dbReference type="InterPro" id="IPR011545">
    <property type="entry name" value="DEAD/DEAH_box_helicase_dom"/>
</dbReference>
<evidence type="ECO:0000256" key="5">
    <source>
        <dbReference type="ARBA" id="ARBA00022741"/>
    </source>
</evidence>
<keyword evidence="7" id="KW-0347">Helicase</keyword>
<dbReference type="InterPro" id="IPR002464">
    <property type="entry name" value="DNA/RNA_helicase_DEAH_CS"/>
</dbReference>
<dbReference type="PROSITE" id="PS51194">
    <property type="entry name" value="HELICASE_CTER"/>
    <property type="match status" value="1"/>
</dbReference>
<dbReference type="InterPro" id="IPR001650">
    <property type="entry name" value="Helicase_C-like"/>
</dbReference>